<dbReference type="InterPro" id="IPR035906">
    <property type="entry name" value="MetI-like_sf"/>
</dbReference>
<name>A0ABR7HIS4_9FIRM</name>
<sequence>MKSRKPSIPYIIWMAVFTMIPMIMVGITAFTGKNGGFSLEAFEKAFFYKEVFLRSLWIALISTAICLLIAYPLAYMLTKMKPSTQNFVNMLLMIPMWMNFLLRIYAWVTILQSNGPLDTILSFFGIHGTYLGNSGAVVLGMVYEYLPFMILPIYTVMSKIDNGLIEAAQDLGSNGFHVFSKVVLPLSIPGVISGITLVFVPSASTFLVAQYLGGTNDIMIGDIIDKVFWTDQSTGSAISLILMVFILVFLVLMNFFGDEEAIA</sequence>
<feature type="transmembrane region" description="Helical" evidence="8">
    <location>
        <begin position="87"/>
        <end position="110"/>
    </location>
</feature>
<keyword evidence="7 8" id="KW-0472">Membrane</keyword>
<evidence type="ECO:0000313" key="10">
    <source>
        <dbReference type="EMBL" id="MBC5727424.1"/>
    </source>
</evidence>
<dbReference type="EMBL" id="JACOPS010000001">
    <property type="protein sequence ID" value="MBC5727424.1"/>
    <property type="molecule type" value="Genomic_DNA"/>
</dbReference>
<comment type="similarity">
    <text evidence="2">Belongs to the binding-protein-dependent transport system permease family. CysTW subfamily.</text>
</comment>
<accession>A0ABR7HIS4</accession>
<keyword evidence="4" id="KW-1003">Cell membrane</keyword>
<feature type="domain" description="ABC transmembrane type-1" evidence="9">
    <location>
        <begin position="52"/>
        <end position="253"/>
    </location>
</feature>
<keyword evidence="3 8" id="KW-0813">Transport</keyword>
<evidence type="ECO:0000256" key="2">
    <source>
        <dbReference type="ARBA" id="ARBA00007069"/>
    </source>
</evidence>
<feature type="transmembrane region" description="Helical" evidence="8">
    <location>
        <begin position="51"/>
        <end position="75"/>
    </location>
</feature>
<dbReference type="Gene3D" id="1.10.3720.10">
    <property type="entry name" value="MetI-like"/>
    <property type="match status" value="1"/>
</dbReference>
<dbReference type="Pfam" id="PF00528">
    <property type="entry name" value="BPD_transp_1"/>
    <property type="match status" value="1"/>
</dbReference>
<dbReference type="InterPro" id="IPR000515">
    <property type="entry name" value="MetI-like"/>
</dbReference>
<protein>
    <submittedName>
        <fullName evidence="10">ABC transporter permease</fullName>
    </submittedName>
</protein>
<dbReference type="RefSeq" id="WP_186934742.1">
    <property type="nucleotide sequence ID" value="NZ_JACOPS010000001.1"/>
</dbReference>
<evidence type="ECO:0000256" key="4">
    <source>
        <dbReference type="ARBA" id="ARBA00022475"/>
    </source>
</evidence>
<comment type="caution">
    <text evidence="10">The sequence shown here is derived from an EMBL/GenBank/DDBJ whole genome shotgun (WGS) entry which is preliminary data.</text>
</comment>
<evidence type="ECO:0000259" key="9">
    <source>
        <dbReference type="PROSITE" id="PS50928"/>
    </source>
</evidence>
<comment type="subcellular location">
    <subcellularLocation>
        <location evidence="1 8">Cell membrane</location>
        <topology evidence="1 8">Multi-pass membrane protein</topology>
    </subcellularLocation>
</comment>
<evidence type="ECO:0000256" key="8">
    <source>
        <dbReference type="RuleBase" id="RU363032"/>
    </source>
</evidence>
<dbReference type="PANTHER" id="PTHR42929:SF1">
    <property type="entry name" value="INNER MEMBRANE ABC TRANSPORTER PERMEASE PROTEIN YDCU-RELATED"/>
    <property type="match status" value="1"/>
</dbReference>
<keyword evidence="6 8" id="KW-1133">Transmembrane helix</keyword>
<evidence type="ECO:0000256" key="1">
    <source>
        <dbReference type="ARBA" id="ARBA00004651"/>
    </source>
</evidence>
<keyword evidence="11" id="KW-1185">Reference proteome</keyword>
<organism evidence="10 11">
    <name type="scientific">Ruminococcus intestinalis</name>
    <dbReference type="NCBI Taxonomy" id="2763066"/>
    <lineage>
        <taxon>Bacteria</taxon>
        <taxon>Bacillati</taxon>
        <taxon>Bacillota</taxon>
        <taxon>Clostridia</taxon>
        <taxon>Eubacteriales</taxon>
        <taxon>Oscillospiraceae</taxon>
        <taxon>Ruminococcus</taxon>
    </lineage>
</organism>
<evidence type="ECO:0000256" key="6">
    <source>
        <dbReference type="ARBA" id="ARBA00022989"/>
    </source>
</evidence>
<dbReference type="CDD" id="cd06261">
    <property type="entry name" value="TM_PBP2"/>
    <property type="match status" value="1"/>
</dbReference>
<evidence type="ECO:0000313" key="11">
    <source>
        <dbReference type="Proteomes" id="UP000636755"/>
    </source>
</evidence>
<reference evidence="10 11" key="1">
    <citation type="submission" date="2020-08" db="EMBL/GenBank/DDBJ databases">
        <title>Genome public.</title>
        <authorList>
            <person name="Liu C."/>
            <person name="Sun Q."/>
        </authorList>
    </citation>
    <scope>NUCLEOTIDE SEQUENCE [LARGE SCALE GENOMIC DNA]</scope>
    <source>
        <strain evidence="10 11">NSJ-71</strain>
    </source>
</reference>
<evidence type="ECO:0000256" key="3">
    <source>
        <dbReference type="ARBA" id="ARBA00022448"/>
    </source>
</evidence>
<dbReference type="PANTHER" id="PTHR42929">
    <property type="entry name" value="INNER MEMBRANE ABC TRANSPORTER PERMEASE PROTEIN YDCU-RELATED-RELATED"/>
    <property type="match status" value="1"/>
</dbReference>
<evidence type="ECO:0000256" key="5">
    <source>
        <dbReference type="ARBA" id="ARBA00022692"/>
    </source>
</evidence>
<proteinExistence type="inferred from homology"/>
<feature type="transmembrane region" description="Helical" evidence="8">
    <location>
        <begin position="237"/>
        <end position="257"/>
    </location>
</feature>
<dbReference type="Proteomes" id="UP000636755">
    <property type="component" value="Unassembled WGS sequence"/>
</dbReference>
<feature type="transmembrane region" description="Helical" evidence="8">
    <location>
        <begin position="12"/>
        <end position="31"/>
    </location>
</feature>
<gene>
    <name evidence="10" type="ORF">H8R91_02535</name>
</gene>
<dbReference type="PROSITE" id="PS50928">
    <property type="entry name" value="ABC_TM1"/>
    <property type="match status" value="1"/>
</dbReference>
<keyword evidence="5 8" id="KW-0812">Transmembrane</keyword>
<dbReference type="SUPFAM" id="SSF161098">
    <property type="entry name" value="MetI-like"/>
    <property type="match status" value="1"/>
</dbReference>
<evidence type="ECO:0000256" key="7">
    <source>
        <dbReference type="ARBA" id="ARBA00023136"/>
    </source>
</evidence>
<feature type="transmembrane region" description="Helical" evidence="8">
    <location>
        <begin position="130"/>
        <end position="157"/>
    </location>
</feature>
<feature type="transmembrane region" description="Helical" evidence="8">
    <location>
        <begin position="178"/>
        <end position="200"/>
    </location>
</feature>